<dbReference type="NCBIfam" id="TIGR02227">
    <property type="entry name" value="sigpep_I_bact"/>
    <property type="match status" value="1"/>
</dbReference>
<dbReference type="InterPro" id="IPR019757">
    <property type="entry name" value="Pept_S26A_signal_pept_1_Lys-AS"/>
</dbReference>
<dbReference type="PROSITE" id="PS00501">
    <property type="entry name" value="SPASE_I_1"/>
    <property type="match status" value="1"/>
</dbReference>
<sequence>MNFAVIFFVLLVVTWAIKLLDKWVLKPRRIATYGAEHAEEYRSKIVTYAIEFFPVILFIFILRSFVVEPFRIPSGSMLPTLENGDMIAVNKFSYGIRLPIINQKIIPLGNPQRGDVVVFRYPVDPDTDYIKRIVGVPGDVVRFENKRLSINGQELPLKEIGPYVNPSQQPGSPMRFEETMGDVKHDILLMPMLGQIRPIVDFPHMDNCQYLSGDSGVTTGVECKVPEGYYFAMGDNRDNSQDSRYWGFVPDQNIVGKAFMVWMNFGELGRIGTMIK</sequence>
<dbReference type="PROSITE" id="PS00760">
    <property type="entry name" value="SPASE_I_2"/>
    <property type="match status" value="1"/>
</dbReference>
<dbReference type="RefSeq" id="WP_171588761.1">
    <property type="nucleotide sequence ID" value="NZ_JABGBO010000006.1"/>
</dbReference>
<keyword evidence="8" id="KW-0812">Transmembrane</keyword>
<dbReference type="Proteomes" id="UP000541421">
    <property type="component" value="Unassembled WGS sequence"/>
</dbReference>
<feature type="domain" description="Peptidase S26" evidence="10">
    <location>
        <begin position="47"/>
        <end position="262"/>
    </location>
</feature>
<dbReference type="InterPro" id="IPR019756">
    <property type="entry name" value="Pept_S26A_signal_pept_1_Ser-AS"/>
</dbReference>
<keyword evidence="8" id="KW-1133">Transmembrane helix</keyword>
<proteinExistence type="inferred from homology"/>
<dbReference type="GO" id="GO:0004252">
    <property type="term" value="F:serine-type endopeptidase activity"/>
    <property type="evidence" value="ECO:0007669"/>
    <property type="project" value="InterPro"/>
</dbReference>
<evidence type="ECO:0000256" key="5">
    <source>
        <dbReference type="ARBA" id="ARBA00022670"/>
    </source>
</evidence>
<feature type="active site" evidence="7">
    <location>
        <position position="76"/>
    </location>
</feature>
<comment type="subcellular location">
    <subcellularLocation>
        <location evidence="9">Membrane</location>
        <topology evidence="9">Single-pass type II membrane protein</topology>
    </subcellularLocation>
</comment>
<evidence type="ECO:0000256" key="2">
    <source>
        <dbReference type="ARBA" id="ARBA00009370"/>
    </source>
</evidence>
<comment type="catalytic activity">
    <reaction evidence="1 8">
        <text>Cleavage of hydrophobic, N-terminal signal or leader sequences from secreted and periplasmic proteins.</text>
        <dbReference type="EC" id="3.4.21.89"/>
    </reaction>
</comment>
<evidence type="ECO:0000256" key="6">
    <source>
        <dbReference type="ARBA" id="ARBA00022801"/>
    </source>
</evidence>
<gene>
    <name evidence="11" type="primary">lepB</name>
    <name evidence="11" type="ORF">HKX40_06475</name>
</gene>
<dbReference type="InterPro" id="IPR036286">
    <property type="entry name" value="LexA/Signal_pep-like_sf"/>
</dbReference>
<evidence type="ECO:0000313" key="11">
    <source>
        <dbReference type="EMBL" id="NOL49779.1"/>
    </source>
</evidence>
<accession>A0A7Y4LA81</accession>
<evidence type="ECO:0000256" key="9">
    <source>
        <dbReference type="RuleBase" id="RU362042"/>
    </source>
</evidence>
<reference evidence="11 12" key="1">
    <citation type="submission" date="2020-05" db="EMBL/GenBank/DDBJ databases">
        <authorList>
            <person name="Niu N."/>
        </authorList>
    </citation>
    <scope>NUCLEOTIDE SEQUENCE [LARGE SCALE GENOMIC DNA]</scope>
    <source>
        <strain evidence="11 12">LMG10982</strain>
    </source>
</reference>
<dbReference type="InterPro" id="IPR019533">
    <property type="entry name" value="Peptidase_S26"/>
</dbReference>
<dbReference type="EMBL" id="JABGBO010000006">
    <property type="protein sequence ID" value="NOL49779.1"/>
    <property type="molecule type" value="Genomic_DNA"/>
</dbReference>
<dbReference type="EC" id="3.4.21.89" evidence="3 8"/>
<evidence type="ECO:0000313" key="12">
    <source>
        <dbReference type="Proteomes" id="UP000541421"/>
    </source>
</evidence>
<evidence type="ECO:0000259" key="10">
    <source>
        <dbReference type="Pfam" id="PF10502"/>
    </source>
</evidence>
<keyword evidence="12" id="KW-1185">Reference proteome</keyword>
<dbReference type="PANTHER" id="PTHR43390:SF1">
    <property type="entry name" value="CHLOROPLAST PROCESSING PEPTIDASE"/>
    <property type="match status" value="1"/>
</dbReference>
<keyword evidence="8" id="KW-0472">Membrane</keyword>
<evidence type="ECO:0000256" key="8">
    <source>
        <dbReference type="RuleBase" id="RU003993"/>
    </source>
</evidence>
<protein>
    <recommendedName>
        <fullName evidence="4 8">Signal peptidase I</fullName>
        <ecNumber evidence="3 8">3.4.21.89</ecNumber>
    </recommendedName>
</protein>
<dbReference type="GO" id="GO:0009003">
    <property type="term" value="F:signal peptidase activity"/>
    <property type="evidence" value="ECO:0007669"/>
    <property type="project" value="UniProtKB-EC"/>
</dbReference>
<evidence type="ECO:0000256" key="4">
    <source>
        <dbReference type="ARBA" id="ARBA00019232"/>
    </source>
</evidence>
<comment type="caution">
    <text evidence="11">The sequence shown here is derived from an EMBL/GenBank/DDBJ whole genome shotgun (WGS) entry which is preliminary data.</text>
</comment>
<evidence type="ECO:0000256" key="7">
    <source>
        <dbReference type="PIRSR" id="PIRSR600223-1"/>
    </source>
</evidence>
<comment type="similarity">
    <text evidence="2 9">Belongs to the peptidase S26 family.</text>
</comment>
<dbReference type="CDD" id="cd06530">
    <property type="entry name" value="S26_SPase_I"/>
    <property type="match status" value="1"/>
</dbReference>
<keyword evidence="5 8" id="KW-0645">Protease</keyword>
<evidence type="ECO:0000256" key="3">
    <source>
        <dbReference type="ARBA" id="ARBA00013208"/>
    </source>
</evidence>
<feature type="active site" evidence="7">
    <location>
        <position position="131"/>
    </location>
</feature>
<evidence type="ECO:0000256" key="1">
    <source>
        <dbReference type="ARBA" id="ARBA00000677"/>
    </source>
</evidence>
<feature type="transmembrane region" description="Helical" evidence="8">
    <location>
        <begin position="45"/>
        <end position="66"/>
    </location>
</feature>
<dbReference type="Pfam" id="PF10502">
    <property type="entry name" value="Peptidase_S26"/>
    <property type="match status" value="1"/>
</dbReference>
<dbReference type="PRINTS" id="PR00727">
    <property type="entry name" value="LEADERPTASE"/>
</dbReference>
<organism evidence="11 12">
    <name type="scientific">Pelistega europaea</name>
    <dbReference type="NCBI Taxonomy" id="106147"/>
    <lineage>
        <taxon>Bacteria</taxon>
        <taxon>Pseudomonadati</taxon>
        <taxon>Pseudomonadota</taxon>
        <taxon>Betaproteobacteria</taxon>
        <taxon>Burkholderiales</taxon>
        <taxon>Alcaligenaceae</taxon>
        <taxon>Pelistega</taxon>
    </lineage>
</organism>
<dbReference type="AlphaFoldDB" id="A0A7Y4LA81"/>
<dbReference type="Gene3D" id="2.10.109.10">
    <property type="entry name" value="Umud Fragment, subunit A"/>
    <property type="match status" value="1"/>
</dbReference>
<dbReference type="SUPFAM" id="SSF51306">
    <property type="entry name" value="LexA/Signal peptidase"/>
    <property type="match status" value="1"/>
</dbReference>
<dbReference type="GO" id="GO:0016020">
    <property type="term" value="C:membrane"/>
    <property type="evidence" value="ECO:0007669"/>
    <property type="project" value="UniProtKB-SubCell"/>
</dbReference>
<name>A0A7Y4LA81_9BURK</name>
<dbReference type="GO" id="GO:0006465">
    <property type="term" value="P:signal peptide processing"/>
    <property type="evidence" value="ECO:0007669"/>
    <property type="project" value="InterPro"/>
</dbReference>
<dbReference type="PANTHER" id="PTHR43390">
    <property type="entry name" value="SIGNAL PEPTIDASE I"/>
    <property type="match status" value="1"/>
</dbReference>
<dbReference type="InterPro" id="IPR000223">
    <property type="entry name" value="Pept_S26A_signal_pept_1"/>
</dbReference>
<keyword evidence="6 8" id="KW-0378">Hydrolase</keyword>